<dbReference type="SUPFAM" id="SSF57667">
    <property type="entry name" value="beta-beta-alpha zinc fingers"/>
    <property type="match status" value="3"/>
</dbReference>
<protein>
    <recommendedName>
        <fullName evidence="19">Homeotic protein spalt-major</fullName>
    </recommendedName>
    <alternativeName>
        <fullName evidence="18">Sal-like protein 1</fullName>
    </alternativeName>
</protein>
<dbReference type="GO" id="GO:0003677">
    <property type="term" value="F:DNA binding"/>
    <property type="evidence" value="ECO:0007669"/>
    <property type="project" value="UniProtKB-KW"/>
</dbReference>
<dbReference type="InterPro" id="IPR013087">
    <property type="entry name" value="Znf_C2H2_type"/>
</dbReference>
<dbReference type="GO" id="GO:0000122">
    <property type="term" value="P:negative regulation of transcription by RNA polymerase II"/>
    <property type="evidence" value="ECO:0007669"/>
    <property type="project" value="UniProtKB-ARBA"/>
</dbReference>
<feature type="compositionally biased region" description="Low complexity" evidence="21">
    <location>
        <begin position="347"/>
        <end position="400"/>
    </location>
</feature>
<feature type="compositionally biased region" description="Low complexity" evidence="21">
    <location>
        <begin position="649"/>
        <end position="670"/>
    </location>
</feature>
<keyword evidence="7 20" id="KW-0863">Zinc-finger</keyword>
<reference evidence="23 24" key="2">
    <citation type="submission" date="2017-04" db="EMBL/GenBank/DDBJ databases">
        <title>CpG methylation of centromeres and impact of large insertions on vertebrate speciation.</title>
        <authorList>
            <person name="Ichikawa K."/>
            <person name="Yoshimura J."/>
            <person name="Morishita S."/>
        </authorList>
    </citation>
    <scope>NUCLEOTIDE SEQUENCE</scope>
    <source>
        <strain evidence="23 24">HNI</strain>
    </source>
</reference>
<evidence type="ECO:0000256" key="18">
    <source>
        <dbReference type="ARBA" id="ARBA00069282"/>
    </source>
</evidence>
<keyword evidence="11" id="KW-0238">DNA-binding</keyword>
<feature type="region of interest" description="Disordered" evidence="21">
    <location>
        <begin position="28"/>
        <end position="88"/>
    </location>
</feature>
<feature type="compositionally biased region" description="Low complexity" evidence="21">
    <location>
        <begin position="203"/>
        <end position="214"/>
    </location>
</feature>
<dbReference type="GO" id="GO:0005654">
    <property type="term" value="C:nucleoplasm"/>
    <property type="evidence" value="ECO:0007669"/>
    <property type="project" value="UniProtKB-ARBA"/>
</dbReference>
<dbReference type="GO" id="GO:0009791">
    <property type="term" value="P:post-embryonic development"/>
    <property type="evidence" value="ECO:0007669"/>
    <property type="project" value="UniProtKB-ARBA"/>
</dbReference>
<evidence type="ECO:0000256" key="16">
    <source>
        <dbReference type="ARBA" id="ARBA00056983"/>
    </source>
</evidence>
<feature type="region of interest" description="Disordered" evidence="21">
    <location>
        <begin position="845"/>
        <end position="915"/>
    </location>
</feature>
<sequence>MPPSIIISLTCAICTRASTATEPLFHRARAPEGPFTARRCAGGGSSESRTRITMSRRKQANPQPLRSDEDPPGSGVRRAHGAADGSDHETHFCPTCCSHFTTRTDLSQHQNFCKDHPHIFLLKDIAVPVETPLRPSPVPSVATSDSSAVESTGFELGETMLNENDSLDNSEAAKEWEEVMELDPCQQDSYTSSSSPLPPESAPSPQSSSDYSMPGTNVTLEILQSTRVAVAQFSQGLCSSGLGGKAASAPLPLILQQLLALQQQQVQQLQLIQHICSQVAVMNRQPTQAALSPASRSLPVAPSPFPSLAIIPPPILPLSGTMPSSINGQAAVSLSQVLPPQTLCEQSSFTESGTSESSAPSVLPQPASPSRSSSQTPASCSPPSLTQSGLPSSSSNLPFLPQSPPSATFPNPLSCMAATASALDPLASLMKLRKGKLLVDAKPEEPFFKHKCRFCAKVFGSDSALQIHLRSHTGERPFKCNICGNRFSTKGNLKVHFQRHKDKYPHVQMNPFPVPEYLDNVPTSSGIPYGMSIPPEKPASSWLDSKPVVAPLPAGLGLSLSSSAASTGGSNDFVSATPPVKSPYKAAPGECVTVCPNHRGTEAPFSPVSESQRETGASQTLKAEELHLPHMCSSTAGASPFTEATRTVATPEPIPSASSASCSPPTTFPAVDPPDCMQTSETSKLQQLVENIDKKIAEPNQCTLCQRVLSCQSALRMHYRTHTGERPFRCRVCGRAFTTRGNLKTHVDVHRENPPAQVQHSCPICQLKFTNAVVLQQHIRVHVVGHIPDPTTEDGSHEGGGLSCSKLTDDNLMEHNDEKGERIDEDMKLTSGLKDNSLMNTAAAFSEEKVENSSEISPHLPDPSPPGSASSFQSDSQGFMVAEDEPDPQELSVTRERPESPAYVSTAARGPIGEPSVREGAPYCVAFQLTQDKGQSPAGFTSRSLTTELNGMMGRQQPPFSIHITAAYPAASGPPPATSVLASVPPRRSGKQHNCSVCGKNFSSASALQIHERTHTGEKPFVCSVCGRAFTTKGNLKVHMGTHMWNNAPARRGRRLSVENPVALLGGDPLKFRELFQKDLAPGPVSMERGLWSRYAAAITNSLANNEISVIQTGGVTQLLPLTGSGTGLTRTTTDLGGSRHFSMLVDDTKQIGIN</sequence>
<evidence type="ECO:0000313" key="24">
    <source>
        <dbReference type="Proteomes" id="UP000265180"/>
    </source>
</evidence>
<dbReference type="SMART" id="SM00355">
    <property type="entry name" value="ZnF_C2H2"/>
    <property type="match status" value="8"/>
</dbReference>
<evidence type="ECO:0000256" key="9">
    <source>
        <dbReference type="ARBA" id="ARBA00022843"/>
    </source>
</evidence>
<evidence type="ECO:0000256" key="6">
    <source>
        <dbReference type="ARBA" id="ARBA00022737"/>
    </source>
</evidence>
<evidence type="ECO:0000256" key="10">
    <source>
        <dbReference type="ARBA" id="ARBA00023015"/>
    </source>
</evidence>
<dbReference type="GO" id="GO:0048699">
    <property type="term" value="P:generation of neurons"/>
    <property type="evidence" value="ECO:0007669"/>
    <property type="project" value="UniProtKB-ARBA"/>
</dbReference>
<dbReference type="GO" id="GO:0001708">
    <property type="term" value="P:cell fate specification"/>
    <property type="evidence" value="ECO:0007669"/>
    <property type="project" value="UniProtKB-ARBA"/>
</dbReference>
<reference evidence="23" key="3">
    <citation type="submission" date="2025-08" db="UniProtKB">
        <authorList>
            <consortium name="Ensembl"/>
        </authorList>
    </citation>
    <scope>IDENTIFICATION</scope>
    <source>
        <strain evidence="23">HNI</strain>
    </source>
</reference>
<comment type="similarity">
    <text evidence="14">Belongs to the sal C2H2-type zinc-finger protein family.</text>
</comment>
<organism evidence="23 24">
    <name type="scientific">Oryzias latipes</name>
    <name type="common">Japanese rice fish</name>
    <name type="synonym">Japanese killifish</name>
    <dbReference type="NCBI Taxonomy" id="8090"/>
    <lineage>
        <taxon>Eukaryota</taxon>
        <taxon>Metazoa</taxon>
        <taxon>Chordata</taxon>
        <taxon>Craniata</taxon>
        <taxon>Vertebrata</taxon>
        <taxon>Euteleostomi</taxon>
        <taxon>Actinopterygii</taxon>
        <taxon>Neopterygii</taxon>
        <taxon>Teleostei</taxon>
        <taxon>Neoteleostei</taxon>
        <taxon>Acanthomorphata</taxon>
        <taxon>Ovalentaria</taxon>
        <taxon>Atherinomorphae</taxon>
        <taxon>Beloniformes</taxon>
        <taxon>Adrianichthyidae</taxon>
        <taxon>Oryziinae</taxon>
        <taxon>Oryzias</taxon>
    </lineage>
</organism>
<evidence type="ECO:0000256" key="19">
    <source>
        <dbReference type="ARBA" id="ARBA00071947"/>
    </source>
</evidence>
<dbReference type="Gene3D" id="3.30.160.60">
    <property type="entry name" value="Classic Zinc Finger"/>
    <property type="match status" value="6"/>
</dbReference>
<dbReference type="GO" id="GO:0048646">
    <property type="term" value="P:anatomical structure formation involved in morphogenesis"/>
    <property type="evidence" value="ECO:0007669"/>
    <property type="project" value="UniProtKB-ARBA"/>
</dbReference>
<evidence type="ECO:0000256" key="3">
    <source>
        <dbReference type="ARBA" id="ARBA00022491"/>
    </source>
</evidence>
<comment type="subcellular location">
    <subcellularLocation>
        <location evidence="1">Nucleus</location>
    </subcellularLocation>
</comment>
<feature type="domain" description="C2H2-type" evidence="22">
    <location>
        <begin position="450"/>
        <end position="477"/>
    </location>
</feature>
<keyword evidence="12" id="KW-0804">Transcription</keyword>
<evidence type="ECO:0000259" key="22">
    <source>
        <dbReference type="PROSITE" id="PS50157"/>
    </source>
</evidence>
<comment type="subunit">
    <text evidence="17">May associate with NuRD histone deacetylase complex (HDAC). Interacts with components of HDAC complex including HDAC1, HDAC2, RBBP4, RBPP7, MTA1 and MTA2. Interacts with CCNQ. Interacts with NSD2 (via PHD-type zinc fingers 1, 2 and 3).</text>
</comment>
<comment type="function">
    <text evidence="15">Transcriptional repressor involved in organogenesis. Plays an essential role in ureteric bud invasion during kidney development.</text>
</comment>
<dbReference type="InterPro" id="IPR051565">
    <property type="entry name" value="Sal_C2H2-zinc-finger"/>
</dbReference>
<evidence type="ECO:0000256" key="17">
    <source>
        <dbReference type="ARBA" id="ARBA00062861"/>
    </source>
</evidence>
<dbReference type="PROSITE" id="PS50157">
    <property type="entry name" value="ZINC_FINGER_C2H2_2"/>
    <property type="match status" value="7"/>
</dbReference>
<evidence type="ECO:0000256" key="13">
    <source>
        <dbReference type="ARBA" id="ARBA00023242"/>
    </source>
</evidence>
<dbReference type="CDD" id="cd20908">
    <property type="entry name" value="SUF4-like"/>
    <property type="match status" value="1"/>
</dbReference>
<dbReference type="GO" id="GO:0035295">
    <property type="term" value="P:tube development"/>
    <property type="evidence" value="ECO:0007669"/>
    <property type="project" value="UniProtKB-ARBA"/>
</dbReference>
<feature type="domain" description="C2H2-type" evidence="22">
    <location>
        <begin position="728"/>
        <end position="755"/>
    </location>
</feature>
<comment type="function">
    <text evidence="16">Required for the establishment of the posterior-most head and the anterior-most tail segments of the embryo. Probably function as a transcriptional regulator. Could repress the transcription of the tsh gene.</text>
</comment>
<evidence type="ECO:0000313" key="23">
    <source>
        <dbReference type="Ensembl" id="ENSORLP00020030584.1"/>
    </source>
</evidence>
<dbReference type="GO" id="GO:0061061">
    <property type="term" value="P:muscle structure development"/>
    <property type="evidence" value="ECO:0007669"/>
    <property type="project" value="UniProtKB-ARBA"/>
</dbReference>
<keyword evidence="2" id="KW-0217">Developmental protein</keyword>
<dbReference type="FunFam" id="3.30.160.60:FF:002381">
    <property type="entry name" value="Putative spalt protein"/>
    <property type="match status" value="1"/>
</dbReference>
<evidence type="ECO:0000256" key="21">
    <source>
        <dbReference type="SAM" id="MobiDB-lite"/>
    </source>
</evidence>
<feature type="domain" description="C2H2-type" evidence="22">
    <location>
        <begin position="760"/>
        <end position="782"/>
    </location>
</feature>
<dbReference type="PROSITE" id="PS00028">
    <property type="entry name" value="ZINC_FINGER_C2H2_1"/>
    <property type="match status" value="7"/>
</dbReference>
<dbReference type="GO" id="GO:0003337">
    <property type="term" value="P:mesenchymal to epithelial transition involved in metanephros morphogenesis"/>
    <property type="evidence" value="ECO:0007669"/>
    <property type="project" value="UniProtKB-ARBA"/>
</dbReference>
<feature type="region of interest" description="Disordered" evidence="21">
    <location>
        <begin position="185"/>
        <end position="215"/>
    </location>
</feature>
<keyword evidence="3" id="KW-0678">Repressor</keyword>
<dbReference type="Pfam" id="PF00096">
    <property type="entry name" value="zf-C2H2"/>
    <property type="match status" value="5"/>
</dbReference>
<reference evidence="23" key="4">
    <citation type="submission" date="2025-09" db="UniProtKB">
        <authorList>
            <consortium name="Ensembl"/>
        </authorList>
    </citation>
    <scope>IDENTIFICATION</scope>
    <source>
        <strain evidence="23">HNI</strain>
    </source>
</reference>
<feature type="region of interest" description="Disordered" evidence="21">
    <location>
        <begin position="345"/>
        <end position="403"/>
    </location>
</feature>
<feature type="domain" description="C2H2-type" evidence="22">
    <location>
        <begin position="1021"/>
        <end position="1048"/>
    </location>
</feature>
<keyword evidence="5" id="KW-0479">Metal-binding</keyword>
<evidence type="ECO:0000256" key="12">
    <source>
        <dbReference type="ARBA" id="ARBA00023163"/>
    </source>
</evidence>
<dbReference type="FunFam" id="3.30.160.60:FF:000079">
    <property type="entry name" value="Spalt-like transcription factor 3"/>
    <property type="match status" value="1"/>
</dbReference>
<dbReference type="AlphaFoldDB" id="A0A3P9MCM0"/>
<dbReference type="GO" id="GO:0045944">
    <property type="term" value="P:positive regulation of transcription by RNA polymerase II"/>
    <property type="evidence" value="ECO:0007669"/>
    <property type="project" value="UniProtKB-ARBA"/>
</dbReference>
<keyword evidence="9" id="KW-0832">Ubl conjugation</keyword>
<dbReference type="FunFam" id="3.30.160.60:FF:000025">
    <property type="entry name" value="Spalt-like transcription factor 1"/>
    <property type="match status" value="1"/>
</dbReference>
<dbReference type="InterPro" id="IPR036236">
    <property type="entry name" value="Znf_C2H2_sf"/>
</dbReference>
<feature type="domain" description="C2H2-type" evidence="22">
    <location>
        <begin position="700"/>
        <end position="727"/>
    </location>
</feature>
<dbReference type="PANTHER" id="PTHR23233">
    <property type="entry name" value="SAL-LIKE PROTEIN"/>
    <property type="match status" value="1"/>
</dbReference>
<keyword evidence="4" id="KW-1017">Isopeptide bond</keyword>
<dbReference type="GO" id="GO:0007507">
    <property type="term" value="P:heart development"/>
    <property type="evidence" value="ECO:0007669"/>
    <property type="project" value="UniProtKB-ARBA"/>
</dbReference>
<accession>A0A3P9MCM0</accession>
<dbReference type="FunFam" id="3.30.160.60:FF:000291">
    <property type="entry name" value="Spalt-like transcription factor 4"/>
    <property type="match status" value="1"/>
</dbReference>
<evidence type="ECO:0000256" key="4">
    <source>
        <dbReference type="ARBA" id="ARBA00022499"/>
    </source>
</evidence>
<dbReference type="FunFam" id="3.30.160.60:FF:000130">
    <property type="entry name" value="Spalt-like transcription factor 4"/>
    <property type="match status" value="1"/>
</dbReference>
<keyword evidence="13" id="KW-0539">Nucleus</keyword>
<feature type="region of interest" description="Disordered" evidence="21">
    <location>
        <begin position="642"/>
        <end position="677"/>
    </location>
</feature>
<evidence type="ECO:0000256" key="7">
    <source>
        <dbReference type="ARBA" id="ARBA00022771"/>
    </source>
</evidence>
<feature type="region of interest" description="Disordered" evidence="21">
    <location>
        <begin position="789"/>
        <end position="809"/>
    </location>
</feature>
<reference key="1">
    <citation type="journal article" date="2007" name="Nature">
        <title>The medaka draft genome and insights into vertebrate genome evolution.</title>
        <authorList>
            <person name="Kasahara M."/>
            <person name="Naruse K."/>
            <person name="Sasaki S."/>
            <person name="Nakatani Y."/>
            <person name="Qu W."/>
            <person name="Ahsan B."/>
            <person name="Yamada T."/>
            <person name="Nagayasu Y."/>
            <person name="Doi K."/>
            <person name="Kasai Y."/>
            <person name="Jindo T."/>
            <person name="Kobayashi D."/>
            <person name="Shimada A."/>
            <person name="Toyoda A."/>
            <person name="Kuroki Y."/>
            <person name="Fujiyama A."/>
            <person name="Sasaki T."/>
            <person name="Shimizu A."/>
            <person name="Asakawa S."/>
            <person name="Shimizu N."/>
            <person name="Hashimoto S."/>
            <person name="Yang J."/>
            <person name="Lee Y."/>
            <person name="Matsushima K."/>
            <person name="Sugano S."/>
            <person name="Sakaizumi M."/>
            <person name="Narita T."/>
            <person name="Ohishi K."/>
            <person name="Haga S."/>
            <person name="Ohta F."/>
            <person name="Nomoto H."/>
            <person name="Nogata K."/>
            <person name="Morishita T."/>
            <person name="Endo T."/>
            <person name="Shin-I T."/>
            <person name="Takeda H."/>
            <person name="Morishita S."/>
            <person name="Kohara Y."/>
        </authorList>
    </citation>
    <scope>NUCLEOTIDE SEQUENCE [LARGE SCALE GENOMIC DNA]</scope>
    <source>
        <strain>Hd-rR</strain>
    </source>
</reference>
<keyword evidence="8" id="KW-0862">Zinc</keyword>
<dbReference type="Proteomes" id="UP000265180">
    <property type="component" value="Chromosome 11"/>
</dbReference>
<evidence type="ECO:0000256" key="11">
    <source>
        <dbReference type="ARBA" id="ARBA00023125"/>
    </source>
</evidence>
<evidence type="ECO:0000256" key="14">
    <source>
        <dbReference type="ARBA" id="ARBA00038474"/>
    </source>
</evidence>
<feature type="domain" description="C2H2-type" evidence="22">
    <location>
        <begin position="993"/>
        <end position="1020"/>
    </location>
</feature>
<evidence type="ECO:0000256" key="20">
    <source>
        <dbReference type="PROSITE-ProRule" id="PRU00042"/>
    </source>
</evidence>
<name>A0A3P9MCM0_ORYLA</name>
<dbReference type="GO" id="GO:0000792">
    <property type="term" value="C:heterochromatin"/>
    <property type="evidence" value="ECO:0007669"/>
    <property type="project" value="UniProtKB-ARBA"/>
</dbReference>
<feature type="domain" description="C2H2-type" evidence="22">
    <location>
        <begin position="478"/>
        <end position="505"/>
    </location>
</feature>
<evidence type="ECO:0000256" key="15">
    <source>
        <dbReference type="ARBA" id="ARBA00053244"/>
    </source>
</evidence>
<dbReference type="GO" id="GO:0008270">
    <property type="term" value="F:zinc ion binding"/>
    <property type="evidence" value="ECO:0007669"/>
    <property type="project" value="UniProtKB-KW"/>
</dbReference>
<dbReference type="PANTHER" id="PTHR23233:SF15">
    <property type="entry name" value="SAL-LIKE PROTEIN 2"/>
    <property type="match status" value="1"/>
</dbReference>
<dbReference type="FunFam" id="3.30.160.60:FF:000215">
    <property type="entry name" value="Spalt-like transcription factor 3"/>
    <property type="match status" value="1"/>
</dbReference>
<keyword evidence="6" id="KW-0677">Repeat</keyword>
<evidence type="ECO:0000256" key="8">
    <source>
        <dbReference type="ARBA" id="ARBA00022833"/>
    </source>
</evidence>
<proteinExistence type="inferred from homology"/>
<keyword evidence="10" id="KW-0805">Transcription regulation</keyword>
<dbReference type="Ensembl" id="ENSORLT00020021820.1">
    <property type="protein sequence ID" value="ENSORLP00020030584.1"/>
    <property type="gene ID" value="ENSORLG00020015105.1"/>
</dbReference>
<evidence type="ECO:0000256" key="5">
    <source>
        <dbReference type="ARBA" id="ARBA00022723"/>
    </source>
</evidence>
<evidence type="ECO:0000256" key="1">
    <source>
        <dbReference type="ARBA" id="ARBA00004123"/>
    </source>
</evidence>
<feature type="compositionally biased region" description="Polar residues" evidence="21">
    <location>
        <begin position="867"/>
        <end position="877"/>
    </location>
</feature>
<evidence type="ECO:0000256" key="2">
    <source>
        <dbReference type="ARBA" id="ARBA00022473"/>
    </source>
</evidence>